<protein>
    <submittedName>
        <fullName evidence="3">5700_t:CDS:1</fullName>
    </submittedName>
</protein>
<dbReference type="InterPro" id="IPR051218">
    <property type="entry name" value="Sec_MonoDiacylglyc_Lipase"/>
</dbReference>
<name>A0A9N8WFY1_9GLOM</name>
<dbReference type="PANTHER" id="PTHR45856:SF25">
    <property type="entry name" value="FUNGAL LIPASE-LIKE DOMAIN-CONTAINING PROTEIN"/>
    <property type="match status" value="1"/>
</dbReference>
<dbReference type="OrthoDB" id="438440at2759"/>
<dbReference type="Gene3D" id="3.40.50.1820">
    <property type="entry name" value="alpha/beta hydrolase"/>
    <property type="match status" value="1"/>
</dbReference>
<reference evidence="3" key="1">
    <citation type="submission" date="2021-06" db="EMBL/GenBank/DDBJ databases">
        <authorList>
            <person name="Kallberg Y."/>
            <person name="Tangrot J."/>
            <person name="Rosling A."/>
        </authorList>
    </citation>
    <scope>NUCLEOTIDE SEQUENCE</scope>
    <source>
        <strain evidence="3">BR232B</strain>
    </source>
</reference>
<dbReference type="InterPro" id="IPR029058">
    <property type="entry name" value="AB_hydrolase_fold"/>
</dbReference>
<feature type="signal peptide" evidence="1">
    <location>
        <begin position="1"/>
        <end position="21"/>
    </location>
</feature>
<dbReference type="CDD" id="cd00519">
    <property type="entry name" value="Lipase_3"/>
    <property type="match status" value="1"/>
</dbReference>
<comment type="caution">
    <text evidence="3">The sequence shown here is derived from an EMBL/GenBank/DDBJ whole genome shotgun (WGS) entry which is preliminary data.</text>
</comment>
<dbReference type="Pfam" id="PF01764">
    <property type="entry name" value="Lipase_3"/>
    <property type="match status" value="1"/>
</dbReference>
<dbReference type="GO" id="GO:0006629">
    <property type="term" value="P:lipid metabolic process"/>
    <property type="evidence" value="ECO:0007669"/>
    <property type="project" value="InterPro"/>
</dbReference>
<evidence type="ECO:0000259" key="2">
    <source>
        <dbReference type="Pfam" id="PF01764"/>
    </source>
</evidence>
<dbReference type="InterPro" id="IPR002921">
    <property type="entry name" value="Fungal_lipase-type"/>
</dbReference>
<dbReference type="SUPFAM" id="SSF53474">
    <property type="entry name" value="alpha/beta-Hydrolases"/>
    <property type="match status" value="1"/>
</dbReference>
<dbReference type="AlphaFoldDB" id="A0A9N8WFY1"/>
<sequence>MLTSFKLTLLLVLLTTLLIYSLRNIAHEYATEELSKPMSAEKPRLLINESSEFLDELKVGLLYAAAAYCHKPHLKEWNCKKRCVGDVVVDTIFHDRVKGAYGYVGIRQEAKEIIVAFRGSLDLMNWVYNLQFATLDYEYPGADGALVHSGFYETYKGVSDMLLWKINYLMAREDSKYAGYNLIISGHSLGGALATLLAVDVKRNILNPIINSEIRGQPFRIKVITFGQPRVGNDIFAYILKQEFFVKTGGLNHTVARMVHQNDLVAHLPPADVGFMHNSHEIWVRNKKEVYDCEDFEGKEVDCADWTLFYDMTVHLYIWDIHFGPYC</sequence>
<keyword evidence="4" id="KW-1185">Reference proteome</keyword>
<dbReference type="PANTHER" id="PTHR45856">
    <property type="entry name" value="ALPHA/BETA-HYDROLASES SUPERFAMILY PROTEIN"/>
    <property type="match status" value="1"/>
</dbReference>
<evidence type="ECO:0000313" key="3">
    <source>
        <dbReference type="EMBL" id="CAG8485943.1"/>
    </source>
</evidence>
<organism evidence="3 4">
    <name type="scientific">Paraglomus brasilianum</name>
    <dbReference type="NCBI Taxonomy" id="144538"/>
    <lineage>
        <taxon>Eukaryota</taxon>
        <taxon>Fungi</taxon>
        <taxon>Fungi incertae sedis</taxon>
        <taxon>Mucoromycota</taxon>
        <taxon>Glomeromycotina</taxon>
        <taxon>Glomeromycetes</taxon>
        <taxon>Paraglomerales</taxon>
        <taxon>Paraglomeraceae</taxon>
        <taxon>Paraglomus</taxon>
    </lineage>
</organism>
<feature type="chain" id="PRO_5040153384" evidence="1">
    <location>
        <begin position="22"/>
        <end position="327"/>
    </location>
</feature>
<gene>
    <name evidence="3" type="ORF">PBRASI_LOCUS1832</name>
</gene>
<proteinExistence type="predicted"/>
<keyword evidence="1" id="KW-0732">Signal</keyword>
<feature type="domain" description="Fungal lipase-type" evidence="2">
    <location>
        <begin position="114"/>
        <end position="271"/>
    </location>
</feature>
<evidence type="ECO:0000313" key="4">
    <source>
        <dbReference type="Proteomes" id="UP000789739"/>
    </source>
</evidence>
<accession>A0A9N8WFY1</accession>
<evidence type="ECO:0000256" key="1">
    <source>
        <dbReference type="SAM" id="SignalP"/>
    </source>
</evidence>
<dbReference type="EMBL" id="CAJVPI010000128">
    <property type="protein sequence ID" value="CAG8485943.1"/>
    <property type="molecule type" value="Genomic_DNA"/>
</dbReference>
<dbReference type="Proteomes" id="UP000789739">
    <property type="component" value="Unassembled WGS sequence"/>
</dbReference>